<evidence type="ECO:0000313" key="2">
    <source>
        <dbReference type="Proteomes" id="UP000254841"/>
    </source>
</evidence>
<proteinExistence type="predicted"/>
<protein>
    <submittedName>
        <fullName evidence="1">Uncharacterized protein</fullName>
    </submittedName>
</protein>
<name>A0A377JLS0_9HELI</name>
<evidence type="ECO:0000313" key="1">
    <source>
        <dbReference type="EMBL" id="STP06517.1"/>
    </source>
</evidence>
<accession>A0A377JLS0</accession>
<dbReference type="Proteomes" id="UP000254841">
    <property type="component" value="Unassembled WGS sequence"/>
</dbReference>
<gene>
    <name evidence="1" type="ORF">NCTC12410_02056</name>
</gene>
<sequence length="72" mass="7996">MKLFYRHCEPTCRRGQSTQTKTQNLESTFDKNAKNIQTLQKADSSPNAHFSVIASRDSGVAIHKGAKVDSSQ</sequence>
<dbReference type="AlphaFoldDB" id="A0A377JLS0"/>
<dbReference type="EMBL" id="UGHV01000006">
    <property type="protein sequence ID" value="STP06517.1"/>
    <property type="molecule type" value="Genomic_DNA"/>
</dbReference>
<reference evidence="1 2" key="1">
    <citation type="submission" date="2018-06" db="EMBL/GenBank/DDBJ databases">
        <authorList>
            <consortium name="Pathogen Informatics"/>
            <person name="Doyle S."/>
        </authorList>
    </citation>
    <scope>NUCLEOTIDE SEQUENCE [LARGE SCALE GENOMIC DNA]</scope>
    <source>
        <strain evidence="1 2">NCTC12410</strain>
    </source>
</reference>
<organism evidence="1 2">
    <name type="scientific">Helicobacter canis</name>
    <dbReference type="NCBI Taxonomy" id="29419"/>
    <lineage>
        <taxon>Bacteria</taxon>
        <taxon>Pseudomonadati</taxon>
        <taxon>Campylobacterota</taxon>
        <taxon>Epsilonproteobacteria</taxon>
        <taxon>Campylobacterales</taxon>
        <taxon>Helicobacteraceae</taxon>
        <taxon>Helicobacter</taxon>
    </lineage>
</organism>